<dbReference type="EMBL" id="KZ305021">
    <property type="protein sequence ID" value="PIA59699.1"/>
    <property type="molecule type" value="Genomic_DNA"/>
</dbReference>
<dbReference type="Proteomes" id="UP000230069">
    <property type="component" value="Unassembled WGS sequence"/>
</dbReference>
<dbReference type="AlphaFoldDB" id="A0A2G5EVD8"/>
<proteinExistence type="predicted"/>
<protein>
    <submittedName>
        <fullName evidence="1">Uncharacterized protein</fullName>
    </submittedName>
</protein>
<evidence type="ECO:0000313" key="1">
    <source>
        <dbReference type="EMBL" id="PIA59699.1"/>
    </source>
</evidence>
<accession>A0A2G5EVD8</accession>
<organism evidence="1 2">
    <name type="scientific">Aquilegia coerulea</name>
    <name type="common">Rocky mountain columbine</name>
    <dbReference type="NCBI Taxonomy" id="218851"/>
    <lineage>
        <taxon>Eukaryota</taxon>
        <taxon>Viridiplantae</taxon>
        <taxon>Streptophyta</taxon>
        <taxon>Embryophyta</taxon>
        <taxon>Tracheophyta</taxon>
        <taxon>Spermatophyta</taxon>
        <taxon>Magnoliopsida</taxon>
        <taxon>Ranunculales</taxon>
        <taxon>Ranunculaceae</taxon>
        <taxon>Thalictroideae</taxon>
        <taxon>Aquilegia</taxon>
    </lineage>
</organism>
<name>A0A2G5EVD8_AQUCA</name>
<reference evidence="1 2" key="1">
    <citation type="submission" date="2017-09" db="EMBL/GenBank/DDBJ databases">
        <title>WGS assembly of Aquilegia coerulea Goldsmith.</title>
        <authorList>
            <person name="Hodges S."/>
            <person name="Kramer E."/>
            <person name="Nordborg M."/>
            <person name="Tomkins J."/>
            <person name="Borevitz J."/>
            <person name="Derieg N."/>
            <person name="Yan J."/>
            <person name="Mihaltcheva S."/>
            <person name="Hayes R.D."/>
            <person name="Rokhsar D."/>
        </authorList>
    </citation>
    <scope>NUCLEOTIDE SEQUENCE [LARGE SCALE GENOMIC DNA]</scope>
    <source>
        <strain evidence="2">cv. Goldsmith</strain>
    </source>
</reference>
<gene>
    <name evidence="1" type="ORF">AQUCO_00400536v1</name>
</gene>
<evidence type="ECO:0000313" key="2">
    <source>
        <dbReference type="Proteomes" id="UP000230069"/>
    </source>
</evidence>
<keyword evidence="2" id="KW-1185">Reference proteome</keyword>
<sequence length="92" mass="11165">MKLKLTLSIDVFRRFREEIELSDENIWVSIIIINPIIEVSSSFIRRSFFFSFPTIGHLFQKFRNNFFSLQKFRNFFFNFTTTTNRNTLLLLN</sequence>
<dbReference type="InParanoid" id="A0A2G5EVD8"/>